<dbReference type="EMBL" id="VILF01000002">
    <property type="protein sequence ID" value="MTJ43341.1"/>
    <property type="molecule type" value="Genomic_DNA"/>
</dbReference>
<comment type="caution">
    <text evidence="1">The sequence shown here is derived from an EMBL/GenBank/DDBJ whole genome shotgun (WGS) entry which is preliminary data.</text>
</comment>
<sequence>MKDNKYKIAAETMEADAKALKCDICVLVEDFHDEELWRLIIENVKPNLRNRIYFPYPNKKGTRGKDTLRNFRGFVNKKFIICIDSDCEYLYDQDVWYIADYIYHTVVYSKENFQCNYFSLNEICKSLTTKNYNFKSLLENISRRVSPIFYIWLYFKEIKCNDFDYLINNEAFETILNFQDSQFDNIGDENILFQNIEDRVNDTLQKLKEVIDDGWYDSILLDGIPDIQNRLTEQYSIRPEDILSFCCGHGVLDQFVETFMRKLITILKNLKIEEVKQALSEDKDINNTINRIENLARRDIKTMLNTSLIYLLLDAAENQHIQQIKDKLARELN</sequence>
<evidence type="ECO:0000313" key="2">
    <source>
        <dbReference type="Proteomes" id="UP001517388"/>
    </source>
</evidence>
<dbReference type="Proteomes" id="UP001517388">
    <property type="component" value="Unassembled WGS sequence"/>
</dbReference>
<organism evidence="1 2">
    <name type="scientific">Dolichospermum flos-aquae UHCC 0037</name>
    <dbReference type="NCBI Taxonomy" id="2590026"/>
    <lineage>
        <taxon>Bacteria</taxon>
        <taxon>Bacillati</taxon>
        <taxon>Cyanobacteriota</taxon>
        <taxon>Cyanophyceae</taxon>
        <taxon>Nostocales</taxon>
        <taxon>Aphanizomenonaceae</taxon>
        <taxon>Dolichospermum</taxon>
    </lineage>
</organism>
<proteinExistence type="predicted"/>
<reference evidence="2" key="1">
    <citation type="journal article" date="2020" name="Toxins">
        <title>Phylogenomic Analysis of Secondary Metabolism in the Toxic Cyanobacterial Genera Anabaena, Dolichospermum and Aphanizomenon.</title>
        <authorList>
            <person name="Oesterholm J."/>
            <person name="Popin R.V."/>
            <person name="Fewer D.P."/>
            <person name="Sivonen K."/>
        </authorList>
    </citation>
    <scope>NUCLEOTIDE SEQUENCE [LARGE SCALE GENOMIC DNA]</scope>
    <source>
        <strain evidence="2">UHCC 0037</strain>
    </source>
</reference>
<protein>
    <submittedName>
        <fullName evidence="1">DUF4435 domain-containing protein</fullName>
    </submittedName>
</protein>
<keyword evidence="2" id="KW-1185">Reference proteome</keyword>
<name>A0ACC7S5Q9_DOLFA</name>
<evidence type="ECO:0000313" key="1">
    <source>
        <dbReference type="EMBL" id="MTJ43341.1"/>
    </source>
</evidence>
<gene>
    <name evidence="1" type="ORF">FJR39_09005</name>
</gene>
<accession>A0ACC7S5Q9</accession>